<dbReference type="Proteomes" id="UP000366872">
    <property type="component" value="Unassembled WGS sequence"/>
</dbReference>
<feature type="transmembrane region" description="Helical" evidence="1">
    <location>
        <begin position="12"/>
        <end position="33"/>
    </location>
</feature>
<dbReference type="PANTHER" id="PTHR44216">
    <property type="entry name" value="PROTEIN O-MANNOSYL-TRANSFERASE TMTC2"/>
    <property type="match status" value="1"/>
</dbReference>
<dbReference type="GO" id="GO:0000030">
    <property type="term" value="F:mannosyltransferase activity"/>
    <property type="evidence" value="ECO:0007669"/>
    <property type="project" value="TreeGrafter"/>
</dbReference>
<feature type="transmembrane region" description="Helical" evidence="1">
    <location>
        <begin position="218"/>
        <end position="238"/>
    </location>
</feature>
<reference evidence="2 3" key="1">
    <citation type="submission" date="2019-04" db="EMBL/GenBank/DDBJ databases">
        <authorList>
            <person name="Van Vliet M D."/>
        </authorList>
    </citation>
    <scope>NUCLEOTIDE SEQUENCE [LARGE SCALE GENOMIC DNA]</scope>
    <source>
        <strain evidence="2 3">F1</strain>
    </source>
</reference>
<evidence type="ECO:0000256" key="1">
    <source>
        <dbReference type="SAM" id="Phobius"/>
    </source>
</evidence>
<feature type="transmembrane region" description="Helical" evidence="1">
    <location>
        <begin position="366"/>
        <end position="383"/>
    </location>
</feature>
<name>A0A6C2TWQ1_PONDE</name>
<sequence>MGRRVLSGLGRHGLWLSHLLCAVVVLATSWPALENPRLEADDYRYLHNIQQVKAGNMAVIEAMTVENRWDHLWFMEEEGRIRFFRPTVLVSYAIDQAVWGTAYPLGLTLTNVMIHLACCMLVGFVLFRLLGAGWPALWSALLFAGWAAHAECIWYIAGRTDSLAALGFLAALALHLAGKPWWALPCFIFGLTTKELVVVAPVVFIVHDAWVEKRRIDWLLYIAYGAIAMAVLILKNLALGGEGSDFLPPYLVSPLSPGFPQHLWLQLRSYTGNLLAAEVTVPFADAETVALLHRPLFLAVGLSLLAAMGWLLRRDRRFGLLVLLGVLTWLPTSFVYLSERYLYLPSVALAGSIGLVLANQPLKRRLPLGVAMAAFVAFQAWALRARQAEIVNQPGSVQEMVRQLEPVRDAIRTSDHLLLVNLPGLFVRAQFVLDILRVELDNPDLAVDVLTMMPGQNGTEWHPGDPLPVMGAAVQVLPKGQHGLLLQGRALAPGQPPHRIQEYGLKQFNWSALDENEIHSTPSLQARIVSADPIGATGIEFEVPKPLGRHGILVWQADCSDLNAHPWARRKNATVRCMRLDG</sequence>
<organism evidence="2 3">
    <name type="scientific">Pontiella desulfatans</name>
    <dbReference type="NCBI Taxonomy" id="2750659"/>
    <lineage>
        <taxon>Bacteria</taxon>
        <taxon>Pseudomonadati</taxon>
        <taxon>Kiritimatiellota</taxon>
        <taxon>Kiritimatiellia</taxon>
        <taxon>Kiritimatiellales</taxon>
        <taxon>Pontiellaceae</taxon>
        <taxon>Pontiella</taxon>
    </lineage>
</organism>
<feature type="transmembrane region" description="Helical" evidence="1">
    <location>
        <begin position="318"/>
        <end position="336"/>
    </location>
</feature>
<keyword evidence="1" id="KW-0812">Transmembrane</keyword>
<gene>
    <name evidence="2" type="ORF">PDESU_00472</name>
</gene>
<feature type="transmembrane region" description="Helical" evidence="1">
    <location>
        <begin position="136"/>
        <end position="156"/>
    </location>
</feature>
<dbReference type="InterPro" id="IPR052384">
    <property type="entry name" value="TMTC_O-mannosyltransferase"/>
</dbReference>
<proteinExistence type="predicted"/>
<evidence type="ECO:0000313" key="2">
    <source>
        <dbReference type="EMBL" id="VGO11924.1"/>
    </source>
</evidence>
<dbReference type="GO" id="GO:0035269">
    <property type="term" value="P:protein O-linked glycosylation via mannose"/>
    <property type="evidence" value="ECO:0007669"/>
    <property type="project" value="TreeGrafter"/>
</dbReference>
<dbReference type="PANTHER" id="PTHR44216:SF3">
    <property type="entry name" value="PROTEIN O-MANNOSYL-TRANSFERASE TMTC2"/>
    <property type="match status" value="1"/>
</dbReference>
<accession>A0A6C2TWQ1</accession>
<dbReference type="EMBL" id="CAAHFG010000001">
    <property type="protein sequence ID" value="VGO11924.1"/>
    <property type="molecule type" value="Genomic_DNA"/>
</dbReference>
<evidence type="ECO:0000313" key="3">
    <source>
        <dbReference type="Proteomes" id="UP000366872"/>
    </source>
</evidence>
<evidence type="ECO:0008006" key="4">
    <source>
        <dbReference type="Google" id="ProtNLM"/>
    </source>
</evidence>
<keyword evidence="1" id="KW-1133">Transmembrane helix</keyword>
<feature type="transmembrane region" description="Helical" evidence="1">
    <location>
        <begin position="112"/>
        <end position="130"/>
    </location>
</feature>
<feature type="transmembrane region" description="Helical" evidence="1">
    <location>
        <begin position="291"/>
        <end position="311"/>
    </location>
</feature>
<keyword evidence="1" id="KW-0472">Membrane</keyword>
<keyword evidence="3" id="KW-1185">Reference proteome</keyword>
<protein>
    <recommendedName>
        <fullName evidence="4">Glycosyltransferase RgtA/B/C/D-like domain-containing protein</fullName>
    </recommendedName>
</protein>
<feature type="transmembrane region" description="Helical" evidence="1">
    <location>
        <begin position="342"/>
        <end position="359"/>
    </location>
</feature>
<dbReference type="AlphaFoldDB" id="A0A6C2TWQ1"/>
<feature type="transmembrane region" description="Helical" evidence="1">
    <location>
        <begin position="188"/>
        <end position="206"/>
    </location>
</feature>